<evidence type="ECO:0000256" key="6">
    <source>
        <dbReference type="SAM" id="Phobius"/>
    </source>
</evidence>
<proteinExistence type="predicted"/>
<dbReference type="GO" id="GO:0022857">
    <property type="term" value="F:transmembrane transporter activity"/>
    <property type="evidence" value="ECO:0007669"/>
    <property type="project" value="InterPro"/>
</dbReference>
<feature type="transmembrane region" description="Helical" evidence="6">
    <location>
        <begin position="336"/>
        <end position="358"/>
    </location>
</feature>
<evidence type="ECO:0000313" key="8">
    <source>
        <dbReference type="EMBL" id="GLK08044.1"/>
    </source>
</evidence>
<dbReference type="InterPro" id="IPR011701">
    <property type="entry name" value="MFS"/>
</dbReference>
<feature type="transmembrane region" description="Helical" evidence="6">
    <location>
        <begin position="245"/>
        <end position="265"/>
    </location>
</feature>
<dbReference type="PROSITE" id="PS50850">
    <property type="entry name" value="MFS"/>
    <property type="match status" value="1"/>
</dbReference>
<feature type="transmembrane region" description="Helical" evidence="6">
    <location>
        <begin position="21"/>
        <end position="46"/>
    </location>
</feature>
<evidence type="ECO:0000256" key="2">
    <source>
        <dbReference type="ARBA" id="ARBA00022692"/>
    </source>
</evidence>
<feature type="compositionally biased region" description="Gly residues" evidence="5">
    <location>
        <begin position="228"/>
        <end position="238"/>
    </location>
</feature>
<evidence type="ECO:0000256" key="1">
    <source>
        <dbReference type="ARBA" id="ARBA00004651"/>
    </source>
</evidence>
<sequence length="491" mass="50076">MTVPKTLDAPYQSPRIFGPTYRAASLGILLVVTLIAFEGMSIGAVMPAVSKDLDALDLYGMSLSVFLITGLFANVVAGLWADRRGHALPFLFGVGLFVVGMILAGVAGTKELFVVARAVQGFGGGGVVVAIYVMIARVYDPAARPKVFAVLSAAWVLPALIGPALGGLIAETVGWRWVFFGIVPLVVPAMLMLLPALRLREAPAPEDPAHGGTDGAAAVTADGEADGTPGGTANGTAGGPRSRPVAMTLAAAATAIGAGVLLYGVDRLHLAPVPGWIATAIGLVALAAGLPRLLPPRALAFGRGLPTTIMMRGVLSAAFFGVNSYIPLMLTEVRGYLVVEAGVALTTGALGWSTGAYLQTRRDFNRSLLVRLGVASVTTGILLTLLALVPGVPGWVTVPAWVVAGFGMGIGVTSVNITAMRQSPDAEQGANSAALQVVDTLGSALTIGFGGVLINVIGHDDIATGYTTIVALTAAIGVLGVVVAGRMRETS</sequence>
<protein>
    <submittedName>
        <fullName evidence="8">MFS transporter</fullName>
    </submittedName>
</protein>
<feature type="transmembrane region" description="Helical" evidence="6">
    <location>
        <begin position="114"/>
        <end position="135"/>
    </location>
</feature>
<accession>A0A9W6HZ47</accession>
<evidence type="ECO:0000313" key="9">
    <source>
        <dbReference type="Proteomes" id="UP001143474"/>
    </source>
</evidence>
<dbReference type="SUPFAM" id="SSF103473">
    <property type="entry name" value="MFS general substrate transporter"/>
    <property type="match status" value="1"/>
</dbReference>
<feature type="transmembrane region" description="Helical" evidence="6">
    <location>
        <begin position="437"/>
        <end position="457"/>
    </location>
</feature>
<dbReference type="AlphaFoldDB" id="A0A9W6HZ47"/>
<evidence type="ECO:0000256" key="5">
    <source>
        <dbReference type="SAM" id="MobiDB-lite"/>
    </source>
</evidence>
<keyword evidence="2 6" id="KW-0812">Transmembrane</keyword>
<dbReference type="Proteomes" id="UP001143474">
    <property type="component" value="Unassembled WGS sequence"/>
</dbReference>
<dbReference type="EMBL" id="BSEV01000002">
    <property type="protein sequence ID" value="GLK08044.1"/>
    <property type="molecule type" value="Genomic_DNA"/>
</dbReference>
<feature type="transmembrane region" description="Helical" evidence="6">
    <location>
        <begin position="175"/>
        <end position="194"/>
    </location>
</feature>
<dbReference type="PANTHER" id="PTHR23501:SF154">
    <property type="entry name" value="MULTIDRUG-EFFLUX TRANSPORTER RV1634-RELATED"/>
    <property type="match status" value="1"/>
</dbReference>
<reference evidence="8" key="2">
    <citation type="submission" date="2023-01" db="EMBL/GenBank/DDBJ databases">
        <authorList>
            <person name="Sun Q."/>
            <person name="Evtushenko L."/>
        </authorList>
    </citation>
    <scope>NUCLEOTIDE SEQUENCE</scope>
    <source>
        <strain evidence="8">VKM Ac-2007</strain>
    </source>
</reference>
<dbReference type="Pfam" id="PF07690">
    <property type="entry name" value="MFS_1"/>
    <property type="match status" value="1"/>
</dbReference>
<keyword evidence="3 6" id="KW-1133">Transmembrane helix</keyword>
<dbReference type="GO" id="GO:0005886">
    <property type="term" value="C:plasma membrane"/>
    <property type="evidence" value="ECO:0007669"/>
    <property type="project" value="UniProtKB-SubCell"/>
</dbReference>
<gene>
    <name evidence="8" type="ORF">GCM10017600_14490</name>
</gene>
<keyword evidence="9" id="KW-1185">Reference proteome</keyword>
<dbReference type="PRINTS" id="PR01036">
    <property type="entry name" value="TCRTETB"/>
</dbReference>
<feature type="transmembrane region" description="Helical" evidence="6">
    <location>
        <begin position="58"/>
        <end position="81"/>
    </location>
</feature>
<comment type="caution">
    <text evidence="8">The sequence shown here is derived from an EMBL/GenBank/DDBJ whole genome shotgun (WGS) entry which is preliminary data.</text>
</comment>
<dbReference type="InterPro" id="IPR036259">
    <property type="entry name" value="MFS_trans_sf"/>
</dbReference>
<feature type="transmembrane region" description="Helical" evidence="6">
    <location>
        <begin position="370"/>
        <end position="392"/>
    </location>
</feature>
<keyword evidence="4 6" id="KW-0472">Membrane</keyword>
<feature type="transmembrane region" description="Helical" evidence="6">
    <location>
        <begin position="147"/>
        <end position="169"/>
    </location>
</feature>
<feature type="region of interest" description="Disordered" evidence="5">
    <location>
        <begin position="204"/>
        <end position="240"/>
    </location>
</feature>
<evidence type="ECO:0000256" key="4">
    <source>
        <dbReference type="ARBA" id="ARBA00023136"/>
    </source>
</evidence>
<dbReference type="PANTHER" id="PTHR23501">
    <property type="entry name" value="MAJOR FACILITATOR SUPERFAMILY"/>
    <property type="match status" value="1"/>
</dbReference>
<feature type="transmembrane region" description="Helical" evidence="6">
    <location>
        <begin position="398"/>
        <end position="417"/>
    </location>
</feature>
<feature type="domain" description="Major facilitator superfamily (MFS) profile" evidence="7">
    <location>
        <begin position="24"/>
        <end position="491"/>
    </location>
</feature>
<name>A0A9W6HZ47_9ACTN</name>
<evidence type="ECO:0000259" key="7">
    <source>
        <dbReference type="PROSITE" id="PS50850"/>
    </source>
</evidence>
<comment type="subcellular location">
    <subcellularLocation>
        <location evidence="1">Cell membrane</location>
        <topology evidence="1">Multi-pass membrane protein</topology>
    </subcellularLocation>
</comment>
<feature type="transmembrane region" description="Helical" evidence="6">
    <location>
        <begin position="463"/>
        <end position="485"/>
    </location>
</feature>
<feature type="transmembrane region" description="Helical" evidence="6">
    <location>
        <begin position="88"/>
        <end position="108"/>
    </location>
</feature>
<dbReference type="InterPro" id="IPR020846">
    <property type="entry name" value="MFS_dom"/>
</dbReference>
<reference evidence="8" key="1">
    <citation type="journal article" date="2014" name="Int. J. Syst. Evol. Microbiol.">
        <title>Complete genome sequence of Corynebacterium casei LMG S-19264T (=DSM 44701T), isolated from a smear-ripened cheese.</title>
        <authorList>
            <consortium name="US DOE Joint Genome Institute (JGI-PGF)"/>
            <person name="Walter F."/>
            <person name="Albersmeier A."/>
            <person name="Kalinowski J."/>
            <person name="Ruckert C."/>
        </authorList>
    </citation>
    <scope>NUCLEOTIDE SEQUENCE</scope>
    <source>
        <strain evidence="8">VKM Ac-2007</strain>
    </source>
</reference>
<organism evidence="8 9">
    <name type="scientific">Streptosporangium carneum</name>
    <dbReference type="NCBI Taxonomy" id="47481"/>
    <lineage>
        <taxon>Bacteria</taxon>
        <taxon>Bacillati</taxon>
        <taxon>Actinomycetota</taxon>
        <taxon>Actinomycetes</taxon>
        <taxon>Streptosporangiales</taxon>
        <taxon>Streptosporangiaceae</taxon>
        <taxon>Streptosporangium</taxon>
    </lineage>
</organism>
<dbReference type="RefSeq" id="WP_271216563.1">
    <property type="nucleotide sequence ID" value="NZ_BAAAVD010000040.1"/>
</dbReference>
<feature type="transmembrane region" description="Helical" evidence="6">
    <location>
        <begin position="271"/>
        <end position="290"/>
    </location>
</feature>
<evidence type="ECO:0000256" key="3">
    <source>
        <dbReference type="ARBA" id="ARBA00022989"/>
    </source>
</evidence>
<dbReference type="Gene3D" id="1.20.1250.20">
    <property type="entry name" value="MFS general substrate transporter like domains"/>
    <property type="match status" value="2"/>
</dbReference>